<evidence type="ECO:0000256" key="1">
    <source>
        <dbReference type="SAM" id="MobiDB-lite"/>
    </source>
</evidence>
<evidence type="ECO:0000259" key="2">
    <source>
        <dbReference type="Pfam" id="PF13843"/>
    </source>
</evidence>
<feature type="compositionally biased region" description="Polar residues" evidence="1">
    <location>
        <begin position="99"/>
        <end position="114"/>
    </location>
</feature>
<dbReference type="Proteomes" id="UP000792457">
    <property type="component" value="Unassembled WGS sequence"/>
</dbReference>
<dbReference type="PANTHER" id="PTHR46599:SF3">
    <property type="entry name" value="PIGGYBAC TRANSPOSABLE ELEMENT-DERIVED PROTEIN 4"/>
    <property type="match status" value="1"/>
</dbReference>
<name>A0A8K0KBK0_LADFU</name>
<keyword evidence="4" id="KW-1185">Reference proteome</keyword>
<gene>
    <name evidence="3" type="ORF">J437_LFUL008882</name>
</gene>
<accession>A0A8K0KBK0</accession>
<feature type="domain" description="PiggyBac transposable element-derived protein" evidence="2">
    <location>
        <begin position="163"/>
        <end position="405"/>
    </location>
</feature>
<reference evidence="3" key="1">
    <citation type="submission" date="2013-04" db="EMBL/GenBank/DDBJ databases">
        <authorList>
            <person name="Qu J."/>
            <person name="Murali S.C."/>
            <person name="Bandaranaike D."/>
            <person name="Bellair M."/>
            <person name="Blankenburg K."/>
            <person name="Chao H."/>
            <person name="Dinh H."/>
            <person name="Doddapaneni H."/>
            <person name="Downs B."/>
            <person name="Dugan-Rocha S."/>
            <person name="Elkadiri S."/>
            <person name="Gnanaolivu R.D."/>
            <person name="Hernandez B."/>
            <person name="Javaid M."/>
            <person name="Jayaseelan J.C."/>
            <person name="Lee S."/>
            <person name="Li M."/>
            <person name="Ming W."/>
            <person name="Munidasa M."/>
            <person name="Muniz J."/>
            <person name="Nguyen L."/>
            <person name="Ongeri F."/>
            <person name="Osuji N."/>
            <person name="Pu L.-L."/>
            <person name="Puazo M."/>
            <person name="Qu C."/>
            <person name="Quiroz J."/>
            <person name="Raj R."/>
            <person name="Weissenberger G."/>
            <person name="Xin Y."/>
            <person name="Zou X."/>
            <person name="Han Y."/>
            <person name="Richards S."/>
            <person name="Worley K."/>
            <person name="Muzny D."/>
            <person name="Gibbs R."/>
        </authorList>
    </citation>
    <scope>NUCLEOTIDE SEQUENCE</scope>
    <source>
        <strain evidence="3">Sampled in the wild</strain>
    </source>
</reference>
<feature type="region of interest" description="Disordered" evidence="1">
    <location>
        <begin position="1"/>
        <end position="55"/>
    </location>
</feature>
<protein>
    <recommendedName>
        <fullName evidence="2">PiggyBac transposable element-derived protein domain-containing protein</fullName>
    </recommendedName>
</protein>
<reference evidence="3" key="2">
    <citation type="submission" date="2017-10" db="EMBL/GenBank/DDBJ databases">
        <title>Ladona fulva Genome sequencing and assembly.</title>
        <authorList>
            <person name="Murali S."/>
            <person name="Richards S."/>
            <person name="Bandaranaike D."/>
            <person name="Bellair M."/>
            <person name="Blankenburg K."/>
            <person name="Chao H."/>
            <person name="Dinh H."/>
            <person name="Doddapaneni H."/>
            <person name="Dugan-Rocha S."/>
            <person name="Elkadiri S."/>
            <person name="Gnanaolivu R."/>
            <person name="Hernandez B."/>
            <person name="Skinner E."/>
            <person name="Javaid M."/>
            <person name="Lee S."/>
            <person name="Li M."/>
            <person name="Ming W."/>
            <person name="Munidasa M."/>
            <person name="Muniz J."/>
            <person name="Nguyen L."/>
            <person name="Hughes D."/>
            <person name="Osuji N."/>
            <person name="Pu L.-L."/>
            <person name="Puazo M."/>
            <person name="Qu C."/>
            <person name="Quiroz J."/>
            <person name="Raj R."/>
            <person name="Weissenberger G."/>
            <person name="Xin Y."/>
            <person name="Zou X."/>
            <person name="Han Y."/>
            <person name="Worley K."/>
            <person name="Muzny D."/>
            <person name="Gibbs R."/>
        </authorList>
    </citation>
    <scope>NUCLEOTIDE SEQUENCE</scope>
    <source>
        <strain evidence="3">Sampled in the wild</strain>
    </source>
</reference>
<sequence length="413" mass="46580">MPGQPDAPTVDKRTTSHGKPNALTNPKSLSTTIPLQVQPPRPKESEKEQRPEDLQVSTTKLLTLMAVVLANIQPQERTVVMNILNAATKEHPLRDSTEGAMQTNPDENDSSAASAETHGYRITIKPVPIPLSAPQAQSQICLNTLKPTDANACPENPLPGEPKPEDPLYKVRNIVETFCNNMKKTYYPKKELSLDESMVMWSGRLYFRQYIPGKSHKYGIKIYMLSEPDGLVLNNLIYIGSRDKEVGGMGHTEKIVKKLLSDCENVGHEIYMDNFYNSQNLSLELLKKKIFSTGTLRPSRKGVPKDVMATKLKKGECISRYSEEGLSVTKWKDRREVMTISTEFGGDMVNVTNKRGKEEAKPEQVVHYNMHMGGIDRADQLLSYYYVERQTLRWNIRVGLHFLELFGKCIPSV</sequence>
<feature type="compositionally biased region" description="Polar residues" evidence="1">
    <location>
        <begin position="22"/>
        <end position="35"/>
    </location>
</feature>
<dbReference type="Pfam" id="PF13843">
    <property type="entry name" value="DDE_Tnp_1_7"/>
    <property type="match status" value="1"/>
</dbReference>
<feature type="compositionally biased region" description="Basic and acidic residues" evidence="1">
    <location>
        <begin position="41"/>
        <end position="53"/>
    </location>
</feature>
<comment type="caution">
    <text evidence="3">The sequence shown here is derived from an EMBL/GenBank/DDBJ whole genome shotgun (WGS) entry which is preliminary data.</text>
</comment>
<dbReference type="PANTHER" id="PTHR46599">
    <property type="entry name" value="PIGGYBAC TRANSPOSABLE ELEMENT-DERIVED PROTEIN 4"/>
    <property type="match status" value="1"/>
</dbReference>
<dbReference type="EMBL" id="KZ308584">
    <property type="protein sequence ID" value="KAG8231962.1"/>
    <property type="molecule type" value="Genomic_DNA"/>
</dbReference>
<dbReference type="AlphaFoldDB" id="A0A8K0KBK0"/>
<evidence type="ECO:0000313" key="4">
    <source>
        <dbReference type="Proteomes" id="UP000792457"/>
    </source>
</evidence>
<organism evidence="3 4">
    <name type="scientific">Ladona fulva</name>
    <name type="common">Scarce chaser dragonfly</name>
    <name type="synonym">Libellula fulva</name>
    <dbReference type="NCBI Taxonomy" id="123851"/>
    <lineage>
        <taxon>Eukaryota</taxon>
        <taxon>Metazoa</taxon>
        <taxon>Ecdysozoa</taxon>
        <taxon>Arthropoda</taxon>
        <taxon>Hexapoda</taxon>
        <taxon>Insecta</taxon>
        <taxon>Pterygota</taxon>
        <taxon>Palaeoptera</taxon>
        <taxon>Odonata</taxon>
        <taxon>Epiprocta</taxon>
        <taxon>Anisoptera</taxon>
        <taxon>Libelluloidea</taxon>
        <taxon>Libellulidae</taxon>
        <taxon>Ladona</taxon>
    </lineage>
</organism>
<evidence type="ECO:0000313" key="3">
    <source>
        <dbReference type="EMBL" id="KAG8231962.1"/>
    </source>
</evidence>
<feature type="region of interest" description="Disordered" evidence="1">
    <location>
        <begin position="92"/>
        <end position="115"/>
    </location>
</feature>
<dbReference type="InterPro" id="IPR029526">
    <property type="entry name" value="PGBD"/>
</dbReference>
<dbReference type="OrthoDB" id="10265393at2759"/>
<proteinExistence type="predicted"/>